<evidence type="ECO:0000313" key="5">
    <source>
        <dbReference type="Proteomes" id="UP001054892"/>
    </source>
</evidence>
<dbReference type="AlphaFoldDB" id="A0A6J4EDC5"/>
<protein>
    <submittedName>
        <fullName evidence="2">Uncharacterized protein</fullName>
    </submittedName>
</protein>
<dbReference type="KEGG" id="ptw:TUM18999_61340"/>
<organism evidence="2 4">
    <name type="scientific">Pseudomonas tohonis</name>
    <dbReference type="NCBI Taxonomy" id="2725477"/>
    <lineage>
        <taxon>Bacteria</taxon>
        <taxon>Pseudomonadati</taxon>
        <taxon>Pseudomonadota</taxon>
        <taxon>Gammaproteobacteria</taxon>
        <taxon>Pseudomonadales</taxon>
        <taxon>Pseudomonadaceae</taxon>
        <taxon>Pseudomonas</taxon>
    </lineage>
</organism>
<feature type="transmembrane region" description="Helical" evidence="1">
    <location>
        <begin position="170"/>
        <end position="190"/>
    </location>
</feature>
<dbReference type="Proteomes" id="UP000509383">
    <property type="component" value="Chromosome"/>
</dbReference>
<evidence type="ECO:0000313" key="3">
    <source>
        <dbReference type="EMBL" id="GJN52555.1"/>
    </source>
</evidence>
<accession>A0A6J4EDC5</accession>
<evidence type="ECO:0000313" key="2">
    <source>
        <dbReference type="EMBL" id="BCG27943.1"/>
    </source>
</evidence>
<evidence type="ECO:0000256" key="1">
    <source>
        <dbReference type="SAM" id="Phobius"/>
    </source>
</evidence>
<keyword evidence="1" id="KW-0812">Transmembrane</keyword>
<keyword evidence="5" id="KW-1185">Reference proteome</keyword>
<sequence>MSTTQEQDVVAAKERAQALKDGYLGALSHFIEVSDRNKDRNKSEEQRALLAAQQKITAYFNFYEEFVGNSNLLGAHENTLWAQGFAEDCLAVLSIMPQTYEWLKKGFDDLELGLDPRPTGAAYANMQRMCIKYLKDELTKPVFQSFESSGLPVYGFCNKERFALSNSSRIIFAFTFGIVFILILLGVVLFNPNPSPFQQFVLRLIAALAAGGVVVMLPGFIELKLGKWLRAGGAVAVFVLVYKSSPSIIEQPEGQIPPAVERAAISTPKM</sequence>
<dbReference type="RefSeq" id="WP_123809931.1">
    <property type="nucleotide sequence ID" value="NZ_AP023189.1"/>
</dbReference>
<keyword evidence="1" id="KW-1133">Transmembrane helix</keyword>
<evidence type="ECO:0000313" key="4">
    <source>
        <dbReference type="Proteomes" id="UP000509383"/>
    </source>
</evidence>
<dbReference type="EMBL" id="BQKM01000004">
    <property type="protein sequence ID" value="GJN52555.1"/>
    <property type="molecule type" value="Genomic_DNA"/>
</dbReference>
<dbReference type="Proteomes" id="UP001054892">
    <property type="component" value="Unassembled WGS sequence"/>
</dbReference>
<proteinExistence type="predicted"/>
<reference evidence="2 4" key="1">
    <citation type="submission" date="2020-05" db="EMBL/GenBank/DDBJ databases">
        <title>Characterization of novel class B3 metallo-beta-lactamase from novel Pseudomonas species.</title>
        <authorList>
            <person name="Yamada K."/>
            <person name="Aoki K."/>
            <person name="Ishii Y."/>
        </authorList>
    </citation>
    <scope>NUCLEOTIDE SEQUENCE [LARGE SCALE GENOMIC DNA]</scope>
    <source>
        <strain evidence="2 4">TUM18999</strain>
        <strain evidence="3 5">TUM20286</strain>
    </source>
</reference>
<feature type="transmembrane region" description="Helical" evidence="1">
    <location>
        <begin position="202"/>
        <end position="221"/>
    </location>
</feature>
<name>A0A6J4EDC5_9PSED</name>
<gene>
    <name evidence="2" type="ORF">TUM18999_61340</name>
    <name evidence="3" type="ORF">TUM20286_23070</name>
</gene>
<dbReference type="EMBL" id="AP023189">
    <property type="protein sequence ID" value="BCG27943.1"/>
    <property type="molecule type" value="Genomic_DNA"/>
</dbReference>
<keyword evidence="1" id="KW-0472">Membrane</keyword>